<dbReference type="InterPro" id="IPR002347">
    <property type="entry name" value="SDR_fam"/>
</dbReference>
<feature type="domain" description="Ketoreductase" evidence="4">
    <location>
        <begin position="6"/>
        <end position="192"/>
    </location>
</feature>
<evidence type="ECO:0000256" key="1">
    <source>
        <dbReference type="ARBA" id="ARBA00006484"/>
    </source>
</evidence>
<comment type="similarity">
    <text evidence="1 3">Belongs to the short-chain dehydrogenases/reductases (SDR) family.</text>
</comment>
<proteinExistence type="inferred from homology"/>
<dbReference type="InterPro" id="IPR036291">
    <property type="entry name" value="NAD(P)-bd_dom_sf"/>
</dbReference>
<keyword evidence="2" id="KW-0560">Oxidoreductase</keyword>
<evidence type="ECO:0000256" key="3">
    <source>
        <dbReference type="RuleBase" id="RU000363"/>
    </source>
</evidence>
<dbReference type="PANTHER" id="PTHR43658:SF8">
    <property type="entry name" value="17-BETA-HYDROXYSTEROID DEHYDROGENASE 14-RELATED"/>
    <property type="match status" value="1"/>
</dbReference>
<dbReference type="PRINTS" id="PR00081">
    <property type="entry name" value="GDHRDH"/>
</dbReference>
<dbReference type="PATRIC" id="fig|1461583.4.peg.1594"/>
<evidence type="ECO:0000259" key="4">
    <source>
        <dbReference type="SMART" id="SM00822"/>
    </source>
</evidence>
<accession>A0A078MGC5</accession>
<reference evidence="5" key="1">
    <citation type="submission" date="2014-07" db="EMBL/GenBank/DDBJ databases">
        <authorList>
            <person name="Urmite Genomes Urmite Genomes"/>
        </authorList>
    </citation>
    <scope>NUCLEOTIDE SEQUENCE</scope>
    <source>
        <strain evidence="5">13S34_air</strain>
    </source>
</reference>
<dbReference type="AlphaFoldDB" id="A0A078MGC5"/>
<dbReference type="PROSITE" id="PS00061">
    <property type="entry name" value="ADH_SHORT"/>
    <property type="match status" value="1"/>
</dbReference>
<dbReference type="SMART" id="SM00822">
    <property type="entry name" value="PKS_KR"/>
    <property type="match status" value="1"/>
</dbReference>
<dbReference type="Pfam" id="PF00106">
    <property type="entry name" value="adh_short"/>
    <property type="match status" value="1"/>
</dbReference>
<dbReference type="PRINTS" id="PR00080">
    <property type="entry name" value="SDRFAMILY"/>
</dbReference>
<sequence length="255" mass="26827">MQLNEVVAFITGGASGMGAATAQHIVSAGGKAILVDVNEQRGQELVASNPSNIVFAKTDVTDEASVNVALDKGIQAFGKINVVINCAGIAPPAKLLSRKGIHTLAQFEQVISINLVGTFNVIRLASDRMQHNTPDVDGQRGVIVNTASVAAFDGQIGQAAYSASKGGVVAMTLPIARELADHGIRVMTIAPGLIETPMFAGLPEPAQQALAQMTPFPKRLGKPSEYAFLVESIIRNTMLNGEVIRFDGGIRMQPK</sequence>
<dbReference type="SUPFAM" id="SSF51735">
    <property type="entry name" value="NAD(P)-binding Rossmann-fold domains"/>
    <property type="match status" value="1"/>
</dbReference>
<name>A0A078MGC5_9BACL</name>
<dbReference type="InterPro" id="IPR057326">
    <property type="entry name" value="KR_dom"/>
</dbReference>
<gene>
    <name evidence="5" type="primary">fabG_5</name>
    <name evidence="5" type="ORF">BN1050_01658</name>
</gene>
<dbReference type="PANTHER" id="PTHR43658">
    <property type="entry name" value="SHORT-CHAIN DEHYDROGENASE/REDUCTASE"/>
    <property type="match status" value="1"/>
</dbReference>
<dbReference type="Gene3D" id="3.40.50.720">
    <property type="entry name" value="NAD(P)-binding Rossmann-like Domain"/>
    <property type="match status" value="1"/>
</dbReference>
<dbReference type="InterPro" id="IPR020904">
    <property type="entry name" value="Sc_DH/Rdtase_CS"/>
</dbReference>
<evidence type="ECO:0000256" key="2">
    <source>
        <dbReference type="ARBA" id="ARBA00023002"/>
    </source>
</evidence>
<evidence type="ECO:0000313" key="5">
    <source>
        <dbReference type="EMBL" id="CEA03706.1"/>
    </source>
</evidence>
<dbReference type="CDD" id="cd05371">
    <property type="entry name" value="HSD10-like_SDR_c"/>
    <property type="match status" value="1"/>
</dbReference>
<dbReference type="GO" id="GO:0016491">
    <property type="term" value="F:oxidoreductase activity"/>
    <property type="evidence" value="ECO:0007669"/>
    <property type="project" value="UniProtKB-KW"/>
</dbReference>
<dbReference type="EMBL" id="LN483075">
    <property type="protein sequence ID" value="CEA03706.1"/>
    <property type="molecule type" value="Genomic_DNA"/>
</dbReference>
<protein>
    <submittedName>
        <fullName evidence="5">3-oxoacyl-[acyl-carrier-protein] reductase FabG</fullName>
    </submittedName>
</protein>
<dbReference type="FunFam" id="3.40.50.720:FF:000215">
    <property type="entry name" value="3-hydroxyacyl-CoA dehydrogenase type-2"/>
    <property type="match status" value="1"/>
</dbReference>
<organism evidence="5">
    <name type="scientific">Metalysinibacillus saudimassiliensis</name>
    <dbReference type="NCBI Taxonomy" id="1461583"/>
    <lineage>
        <taxon>Bacteria</taxon>
        <taxon>Bacillati</taxon>
        <taxon>Bacillota</taxon>
        <taxon>Bacilli</taxon>
        <taxon>Bacillales</taxon>
        <taxon>Caryophanaceae</taxon>
        <taxon>Metalysinibacillus</taxon>
    </lineage>
</organism>
<dbReference type="HOGENOM" id="CLU_010194_42_0_9"/>